<dbReference type="EMBL" id="KX017520">
    <property type="protein sequence ID" value="ANH50901.1"/>
    <property type="molecule type" value="Genomic_DNA"/>
</dbReference>
<feature type="coiled-coil region" evidence="1">
    <location>
        <begin position="169"/>
        <end position="196"/>
    </location>
</feature>
<protein>
    <submittedName>
        <fullName evidence="2">Uncharacterized protein</fullName>
    </submittedName>
</protein>
<accession>A0A173GC16</accession>
<organism evidence="2 3">
    <name type="scientific">Salmonella phage 64795_sal3</name>
    <dbReference type="NCBI Taxonomy" id="1813769"/>
    <lineage>
        <taxon>Viruses</taxon>
        <taxon>Duplodnaviria</taxon>
        <taxon>Heunggongvirae</taxon>
        <taxon>Uroviricota</taxon>
        <taxon>Caudoviricetes</taxon>
        <taxon>Saltrevirus</taxon>
        <taxon>Saltrevirus sv64795sal3</taxon>
    </lineage>
</organism>
<dbReference type="Proteomes" id="UP000203313">
    <property type="component" value="Segment"/>
</dbReference>
<evidence type="ECO:0000313" key="2">
    <source>
        <dbReference type="EMBL" id="ANH50901.1"/>
    </source>
</evidence>
<name>A0A173GC16_9CAUD</name>
<sequence>MSIKTIYDLTADINKYRWYDITKPPGLAGEIADDIAAGEVREQPRLRAVAALHELIIASKGKIKTPSGMKGNLLTICIADSAGGKDRSQSHFKIMARDIEKGMHVFGRIASSKDIGRSLINHDGVATFIIDECHGLFGVMTQKNGAAYMAELGSEILSVYSDRLKKFSDLDAVNAKEQLEKELKKLKAEVKDKGIVESEYRRREQQLEREILWPIQQGIEDPIFSMMCFSTPEKLSSIICSENIGTGLIGRAIFIKGKDGRARKLRKYGHKTPQSLIDKMKAVEKSSPQVARYENDVVQALAESLDDRFEELVNDVSLGAVIARSFEQVEKVATALSAGNKGVITEEMLMWSFCFVCESLTDVMSMLKVNESQEELGTMARWNEIKNRIENILSGRTKDDRMPQSILVQRVVKTKSLKALAEAIARSNGEDFSYGAKTLVTPVIQSLMASRAIDAVGCGYWINDASKFEGTKMSVKFTQIVDGIGMNMAAMRGWR</sequence>
<evidence type="ECO:0000256" key="1">
    <source>
        <dbReference type="SAM" id="Coils"/>
    </source>
</evidence>
<dbReference type="GeneID" id="30310443"/>
<dbReference type="KEGG" id="vg:30310443"/>
<keyword evidence="1" id="KW-0175">Coiled coil</keyword>
<proteinExistence type="predicted"/>
<evidence type="ECO:0000313" key="3">
    <source>
        <dbReference type="Proteomes" id="UP000203313"/>
    </source>
</evidence>
<keyword evidence="3" id="KW-1185">Reference proteome</keyword>
<reference evidence="2 3" key="1">
    <citation type="submission" date="2016-04" db="EMBL/GenBank/DDBJ databases">
        <title>Complete Genome Sequences of three Siphoviridae Bacteriophages infecting Salmonella enterica enterica subsp. Enteridis.</title>
        <authorList>
            <person name="Paradiso R."/>
            <person name="Lombardi S."/>
            <person name="Iodice M.G."/>
            <person name="Riccardi M.G."/>
            <person name="Orsini M."/>
            <person name="Bolletti Censi S."/>
            <person name="Galiero G."/>
            <person name="Borriello G."/>
        </authorList>
    </citation>
    <scope>NUCLEOTIDE SEQUENCE [LARGE SCALE GENOMIC DNA]</scope>
</reference>
<dbReference type="RefSeq" id="YP_009322264.1">
    <property type="nucleotide sequence ID" value="NC_031918.1"/>
</dbReference>